<accession>A0ABS7KZR4</accession>
<protein>
    <submittedName>
        <fullName evidence="1">Uncharacterized protein</fullName>
    </submittedName>
</protein>
<dbReference type="EMBL" id="JAIKTU010000010">
    <property type="protein sequence ID" value="MBY0756301.1"/>
    <property type="molecule type" value="Genomic_DNA"/>
</dbReference>
<proteinExistence type="predicted"/>
<name>A0ABS7KZR4_CLOSR</name>
<organism evidence="1 2">
    <name type="scientific">Clostridium sardiniense</name>
    <name type="common">Clostridium absonum</name>
    <dbReference type="NCBI Taxonomy" id="29369"/>
    <lineage>
        <taxon>Bacteria</taxon>
        <taxon>Bacillati</taxon>
        <taxon>Bacillota</taxon>
        <taxon>Clostridia</taxon>
        <taxon>Eubacteriales</taxon>
        <taxon>Clostridiaceae</taxon>
        <taxon>Clostridium</taxon>
    </lineage>
</organism>
<reference evidence="1 2" key="1">
    <citation type="journal article" date="2021" name="Cell Host Microbe">
        <title>in vivo commensal control of Clostridioides difficile virulence.</title>
        <authorList>
            <person name="Girinathan B.P."/>
            <person name="Dibenedetto N."/>
            <person name="Worley J.N."/>
            <person name="Peltier J."/>
            <person name="Arrieta-Ortiz M.L."/>
            <person name="Rupa Christinal Immanuel S."/>
            <person name="Lavin R."/>
            <person name="Delaney M.L."/>
            <person name="Cummins C."/>
            <person name="Hoffmann M."/>
            <person name="Luo Y."/>
            <person name="Gonzalez-Escalona N."/>
            <person name="Allard M."/>
            <person name="Onderdonk A.B."/>
            <person name="Gerber G.K."/>
            <person name="Sonenshein A.L."/>
            <person name="Baliga N."/>
            <person name="Dupuy B."/>
            <person name="Bry L."/>
        </authorList>
    </citation>
    <scope>NUCLEOTIDE SEQUENCE [LARGE SCALE GENOMIC DNA]</scope>
    <source>
        <strain evidence="1 2">DSM 599</strain>
    </source>
</reference>
<gene>
    <name evidence="1" type="ORF">K5V21_12670</name>
</gene>
<comment type="caution">
    <text evidence="1">The sequence shown here is derived from an EMBL/GenBank/DDBJ whole genome shotgun (WGS) entry which is preliminary data.</text>
</comment>
<keyword evidence="2" id="KW-1185">Reference proteome</keyword>
<dbReference type="RefSeq" id="WP_221861562.1">
    <property type="nucleotide sequence ID" value="NZ_JAIKTU010000010.1"/>
</dbReference>
<sequence>MAVKKEEGWIKDTVEAILRTQGVTYEEWLNEKHEEFLSDKENKKKLKEIYNFYIEMN</sequence>
<evidence type="ECO:0000313" key="2">
    <source>
        <dbReference type="Proteomes" id="UP001299068"/>
    </source>
</evidence>
<evidence type="ECO:0000313" key="1">
    <source>
        <dbReference type="EMBL" id="MBY0756301.1"/>
    </source>
</evidence>
<dbReference type="Proteomes" id="UP001299068">
    <property type="component" value="Unassembled WGS sequence"/>
</dbReference>